<organism evidence="1 2">
    <name type="scientific">Myroides marinus</name>
    <dbReference type="NCBI Taxonomy" id="703342"/>
    <lineage>
        <taxon>Bacteria</taxon>
        <taxon>Pseudomonadati</taxon>
        <taxon>Bacteroidota</taxon>
        <taxon>Flavobacteriia</taxon>
        <taxon>Flavobacteriales</taxon>
        <taxon>Flavobacteriaceae</taxon>
        <taxon>Myroides</taxon>
    </lineage>
</organism>
<reference evidence="1 2" key="1">
    <citation type="submission" date="2016-10" db="EMBL/GenBank/DDBJ databases">
        <authorList>
            <person name="de Groot N.N."/>
        </authorList>
    </citation>
    <scope>NUCLEOTIDE SEQUENCE [LARGE SCALE GENOMIC DNA]</scope>
    <source>
        <strain evidence="1 2">DSM 23048</strain>
    </source>
</reference>
<name>A0A1H6UQ90_9FLAO</name>
<dbReference type="EMBL" id="FNYS01000006">
    <property type="protein sequence ID" value="SEI90420.1"/>
    <property type="molecule type" value="Genomic_DNA"/>
</dbReference>
<dbReference type="Gene3D" id="3.40.1660.10">
    <property type="entry name" value="EreA-like (biosynthetic domain)"/>
    <property type="match status" value="1"/>
</dbReference>
<dbReference type="GeneID" id="82256986"/>
<protein>
    <submittedName>
        <fullName evidence="1">Erythromycin esterase</fullName>
    </submittedName>
</protein>
<dbReference type="RefSeq" id="WP_063176177.1">
    <property type="nucleotide sequence ID" value="NZ_FNYS01000006.1"/>
</dbReference>
<dbReference type="AlphaFoldDB" id="A0A1H6UQ90"/>
<accession>A0A1H6UQ90</accession>
<evidence type="ECO:0000313" key="1">
    <source>
        <dbReference type="EMBL" id="SEI90420.1"/>
    </source>
</evidence>
<dbReference type="Proteomes" id="UP000183077">
    <property type="component" value="Unassembled WGS sequence"/>
</dbReference>
<dbReference type="Pfam" id="PF05139">
    <property type="entry name" value="Erythro_esteras"/>
    <property type="match status" value="1"/>
</dbReference>
<dbReference type="SUPFAM" id="SSF159501">
    <property type="entry name" value="EreA/ChaN-like"/>
    <property type="match status" value="1"/>
</dbReference>
<gene>
    <name evidence="1" type="ORF">SAMN04488018_106194</name>
</gene>
<proteinExistence type="predicted"/>
<dbReference type="GO" id="GO:0046677">
    <property type="term" value="P:response to antibiotic"/>
    <property type="evidence" value="ECO:0007669"/>
    <property type="project" value="InterPro"/>
</dbReference>
<dbReference type="Gene3D" id="1.20.1440.30">
    <property type="entry name" value="Biosynthetic Protein domain"/>
    <property type="match status" value="1"/>
</dbReference>
<sequence length="406" mass="47643">MKHIIVICLCFLGSINTFSQEKSIYKLNPIQEDFLTLGVKEIIAKGVEGDKVVFLGESDHQYGSDIRAKGEVAKYLIEELGYTDIIFEADFFALLLNPSARYSLYKMWSVSDQNEDFMNYLKQNKVNYYGLDVRFATTYSRDNFTVKLKEYLSSLDINLEERFVKLTNECIVTNGYKNANKLTSEDYEYLTNYVDKLLHNETVTQRAEWKQILESYKSAVILYFEKAKDKNFNINTIRDKQMASNIDFLVHYYPEKKFIVWLANAHMSKINESSHNCGYEFVKRNPNKSYHIAIASYGHYYQTDSKIYKAFKDNKNLLSLLPSVDSNYFLDVNELVNTYPEYKANIYGNHSKDTIKPNDRLFQVSWNNNKSSVFMNFDAMIFLKEKEEITYDQYNKLLIEKKRKGN</sequence>
<dbReference type="Gene3D" id="3.30.1870.10">
    <property type="entry name" value="EreA-like, domain 2"/>
    <property type="match status" value="1"/>
</dbReference>
<dbReference type="InterPro" id="IPR007815">
    <property type="entry name" value="Emycin_Estase"/>
</dbReference>
<evidence type="ECO:0000313" key="2">
    <source>
        <dbReference type="Proteomes" id="UP000183077"/>
    </source>
</evidence>